<dbReference type="Pfam" id="PF10604">
    <property type="entry name" value="Polyketide_cyc2"/>
    <property type="match status" value="1"/>
</dbReference>
<dbReference type="Gene3D" id="3.30.530.20">
    <property type="match status" value="1"/>
</dbReference>
<name>A0AAU7AVN6_9ACTN</name>
<dbReference type="EMBL" id="CP114014">
    <property type="protein sequence ID" value="XAY05747.1"/>
    <property type="molecule type" value="Genomic_DNA"/>
</dbReference>
<accession>A0AAU7AVN6</accession>
<organism evidence="1">
    <name type="scientific">Paraconexibacter sp. AEG42_29</name>
    <dbReference type="NCBI Taxonomy" id="2997339"/>
    <lineage>
        <taxon>Bacteria</taxon>
        <taxon>Bacillati</taxon>
        <taxon>Actinomycetota</taxon>
        <taxon>Thermoleophilia</taxon>
        <taxon>Solirubrobacterales</taxon>
        <taxon>Paraconexibacteraceae</taxon>
        <taxon>Paraconexibacter</taxon>
    </lineage>
</organism>
<reference evidence="1" key="1">
    <citation type="submission" date="2022-12" db="EMBL/GenBank/DDBJ databases">
        <title>Paraconexibacter alkalitolerans sp. nov. and Baekduia alba sp. nov., isolated from soil and emended description of the genera Paraconexibacter (Chun et al., 2020) and Baekduia (An et al., 2020).</title>
        <authorList>
            <person name="Vieira S."/>
            <person name="Huber K.J."/>
            <person name="Geppert A."/>
            <person name="Wolf J."/>
            <person name="Neumann-Schaal M."/>
            <person name="Muesken M."/>
            <person name="Overmann J."/>
        </authorList>
    </citation>
    <scope>NUCLEOTIDE SEQUENCE</scope>
    <source>
        <strain evidence="1">AEG42_29</strain>
    </source>
</reference>
<evidence type="ECO:0008006" key="2">
    <source>
        <dbReference type="Google" id="ProtNLM"/>
    </source>
</evidence>
<evidence type="ECO:0000313" key="1">
    <source>
        <dbReference type="EMBL" id="XAY05747.1"/>
    </source>
</evidence>
<dbReference type="RefSeq" id="WP_354702249.1">
    <property type="nucleotide sequence ID" value="NZ_CP114014.1"/>
</dbReference>
<dbReference type="KEGG" id="parq:DSM112329_02605"/>
<dbReference type="AlphaFoldDB" id="A0AAU7AVN6"/>
<dbReference type="InterPro" id="IPR019587">
    <property type="entry name" value="Polyketide_cyclase/dehydratase"/>
</dbReference>
<dbReference type="InterPro" id="IPR023393">
    <property type="entry name" value="START-like_dom_sf"/>
</dbReference>
<sequence>MSGSGDPAAGGYTLTASIGLAAPPAGVVPWLVTPDLMDRWMVGVDGIVVLDKADDEAAAVGDRIRVIASVGGKAGWLFEGTLATLGPERVVRAYTLIELSSGGVPLEADTTGYTRTVTYDLTTDAPGTQLSCTVVTVIPGLAEAAAGPAAAKEQKTLQRSLERLEAEVAGRQRGLIGRFRDAGQVPAPL</sequence>
<proteinExistence type="predicted"/>
<dbReference type="SUPFAM" id="SSF55961">
    <property type="entry name" value="Bet v1-like"/>
    <property type="match status" value="1"/>
</dbReference>
<gene>
    <name evidence="1" type="ORF">DSM112329_02605</name>
</gene>
<protein>
    <recommendedName>
        <fullName evidence="2">SRPBCC family protein</fullName>
    </recommendedName>
</protein>